<geneLocation type="plasmid" evidence="2 3">
    <name>pAUEb</name>
</geneLocation>
<accession>A0A915YMU6</accession>
<dbReference type="EMBL" id="AP026869">
    <property type="protein sequence ID" value="BDS15708.1"/>
    <property type="molecule type" value="Genomic_DNA"/>
</dbReference>
<evidence type="ECO:0008006" key="4">
    <source>
        <dbReference type="Google" id="ProtNLM"/>
    </source>
</evidence>
<keyword evidence="1" id="KW-0732">Signal</keyword>
<feature type="signal peptide" evidence="1">
    <location>
        <begin position="1"/>
        <end position="22"/>
    </location>
</feature>
<gene>
    <name evidence="2" type="ORF">AsAng_0064920</name>
</gene>
<keyword evidence="2" id="KW-0614">Plasmid</keyword>
<evidence type="ECO:0000313" key="3">
    <source>
        <dbReference type="Proteomes" id="UP001060919"/>
    </source>
</evidence>
<dbReference type="Proteomes" id="UP001060919">
    <property type="component" value="Plasmid pAUEb"/>
</dbReference>
<dbReference type="AlphaFoldDB" id="A0A915YMU6"/>
<feature type="chain" id="PRO_5036743185" description="Por secretion system C-terminal sorting domain-containing protein" evidence="1">
    <location>
        <begin position="23"/>
        <end position="115"/>
    </location>
</feature>
<dbReference type="KEGG" id="aup:AsAng_0064920"/>
<dbReference type="RefSeq" id="WP_264793691.1">
    <property type="nucleotide sequence ID" value="NZ_AP026869.1"/>
</dbReference>
<organism evidence="2 3">
    <name type="scientific">Aureispira anguillae</name>
    <dbReference type="NCBI Taxonomy" id="2864201"/>
    <lineage>
        <taxon>Bacteria</taxon>
        <taxon>Pseudomonadati</taxon>
        <taxon>Bacteroidota</taxon>
        <taxon>Saprospiria</taxon>
        <taxon>Saprospirales</taxon>
        <taxon>Saprospiraceae</taxon>
        <taxon>Aureispira</taxon>
    </lineage>
</organism>
<evidence type="ECO:0000313" key="2">
    <source>
        <dbReference type="EMBL" id="BDS15708.1"/>
    </source>
</evidence>
<sequence length="115" mass="12559">MNVKLFVIALAMVCIEFNPTNANPAYSSDYAYSSSFIEGGIRTIVLGYASIEIHQETSTPLQVKIYNSSEGLVYSNESSELQMDVSIEGWKTGDYTIVTLAGGEQVSQDFLVSIT</sequence>
<reference evidence="2" key="1">
    <citation type="submission" date="2022-09" db="EMBL/GenBank/DDBJ databases">
        <title>Aureispira anguillicida sp. nov., isolated from Leptocephalus of Japanese eel Anguilla japonica.</title>
        <authorList>
            <person name="Yuasa K."/>
            <person name="Mekata T."/>
            <person name="Ikunari K."/>
        </authorList>
    </citation>
    <scope>NUCLEOTIDE SEQUENCE</scope>
    <source>
        <strain evidence="2">EL160426</strain>
        <plasmid evidence="2">pAUEb</plasmid>
    </source>
</reference>
<proteinExistence type="predicted"/>
<protein>
    <recommendedName>
        <fullName evidence="4">Por secretion system C-terminal sorting domain-containing protein</fullName>
    </recommendedName>
</protein>
<name>A0A915YMU6_9BACT</name>
<keyword evidence="3" id="KW-1185">Reference proteome</keyword>
<evidence type="ECO:0000256" key="1">
    <source>
        <dbReference type="SAM" id="SignalP"/>
    </source>
</evidence>